<dbReference type="EMBL" id="BAAALT010000127">
    <property type="protein sequence ID" value="GAA1814825.1"/>
    <property type="molecule type" value="Genomic_DNA"/>
</dbReference>
<dbReference type="InterPro" id="IPR013738">
    <property type="entry name" value="Beta_galactosidase_Trimer"/>
</dbReference>
<dbReference type="RefSeq" id="WP_344134259.1">
    <property type="nucleotide sequence ID" value="NZ_BAAALT010000127.1"/>
</dbReference>
<evidence type="ECO:0000256" key="1">
    <source>
        <dbReference type="ARBA" id="ARBA00001412"/>
    </source>
</evidence>
<feature type="domain" description="Glycoside hydrolase family 42 N-terminal" evidence="7">
    <location>
        <begin position="16"/>
        <end position="381"/>
    </location>
</feature>
<comment type="caution">
    <text evidence="9">The sequence shown here is derived from an EMBL/GenBank/DDBJ whole genome shotgun (WGS) entry which is preliminary data.</text>
</comment>
<dbReference type="Proteomes" id="UP001500218">
    <property type="component" value="Unassembled WGS sequence"/>
</dbReference>
<dbReference type="InterPro" id="IPR003476">
    <property type="entry name" value="Glyco_hydro_42"/>
</dbReference>
<evidence type="ECO:0000259" key="8">
    <source>
        <dbReference type="Pfam" id="PF08532"/>
    </source>
</evidence>
<proteinExistence type="inferred from homology"/>
<dbReference type="Pfam" id="PF02449">
    <property type="entry name" value="Glyco_hydro_42"/>
    <property type="match status" value="1"/>
</dbReference>
<keyword evidence="4 6" id="KW-0378">Hydrolase</keyword>
<keyword evidence="5 6" id="KW-0326">Glycosidase</keyword>
<evidence type="ECO:0000313" key="9">
    <source>
        <dbReference type="EMBL" id="GAA1814825.1"/>
    </source>
</evidence>
<dbReference type="Gene3D" id="3.20.20.80">
    <property type="entry name" value="Glycosidases"/>
    <property type="match status" value="1"/>
</dbReference>
<dbReference type="EC" id="3.2.1.23" evidence="3 6"/>
<dbReference type="Gene3D" id="3.40.50.880">
    <property type="match status" value="1"/>
</dbReference>
<gene>
    <name evidence="9" type="ORF">GCM10009682_39950</name>
</gene>
<accession>A0ABP4YFD9</accession>
<evidence type="ECO:0000313" key="10">
    <source>
        <dbReference type="Proteomes" id="UP001500218"/>
    </source>
</evidence>
<keyword evidence="10" id="KW-1185">Reference proteome</keyword>
<protein>
    <recommendedName>
        <fullName evidence="3 6">Beta-galactosidase</fullName>
        <shortName evidence="6">Beta-gal</shortName>
        <ecNumber evidence="3 6">3.2.1.23</ecNumber>
    </recommendedName>
</protein>
<evidence type="ECO:0000256" key="6">
    <source>
        <dbReference type="PIRNR" id="PIRNR001084"/>
    </source>
</evidence>
<dbReference type="Pfam" id="PF08532">
    <property type="entry name" value="Glyco_hydro_42M"/>
    <property type="match status" value="1"/>
</dbReference>
<dbReference type="InterPro" id="IPR029062">
    <property type="entry name" value="Class_I_gatase-like"/>
</dbReference>
<dbReference type="InterPro" id="IPR013529">
    <property type="entry name" value="Glyco_hydro_42_N"/>
</dbReference>
<dbReference type="PANTHER" id="PTHR36447">
    <property type="entry name" value="BETA-GALACTOSIDASE GANA"/>
    <property type="match status" value="1"/>
</dbReference>
<dbReference type="CDD" id="cd03143">
    <property type="entry name" value="A4_beta-galactosidase_middle_domain"/>
    <property type="match status" value="1"/>
</dbReference>
<dbReference type="SUPFAM" id="SSF52317">
    <property type="entry name" value="Class I glutamine amidotransferase-like"/>
    <property type="match status" value="1"/>
</dbReference>
<evidence type="ECO:0000256" key="5">
    <source>
        <dbReference type="ARBA" id="ARBA00023295"/>
    </source>
</evidence>
<evidence type="ECO:0000256" key="4">
    <source>
        <dbReference type="ARBA" id="ARBA00022801"/>
    </source>
</evidence>
<dbReference type="PIRSF" id="PIRSF001084">
    <property type="entry name" value="B-galactosidase"/>
    <property type="match status" value="1"/>
</dbReference>
<dbReference type="PANTHER" id="PTHR36447:SF1">
    <property type="entry name" value="BETA-GALACTOSIDASE GANA"/>
    <property type="match status" value="1"/>
</dbReference>
<organism evidence="9 10">
    <name type="scientific">Luedemannella flava</name>
    <dbReference type="NCBI Taxonomy" id="349316"/>
    <lineage>
        <taxon>Bacteria</taxon>
        <taxon>Bacillati</taxon>
        <taxon>Actinomycetota</taxon>
        <taxon>Actinomycetes</taxon>
        <taxon>Micromonosporales</taxon>
        <taxon>Micromonosporaceae</taxon>
        <taxon>Luedemannella</taxon>
    </lineage>
</organism>
<dbReference type="SUPFAM" id="SSF51445">
    <property type="entry name" value="(Trans)glycosidases"/>
    <property type="match status" value="1"/>
</dbReference>
<comment type="catalytic activity">
    <reaction evidence="1 6">
        <text>Hydrolysis of terminal non-reducing beta-D-galactose residues in beta-D-galactosides.</text>
        <dbReference type="EC" id="3.2.1.23"/>
    </reaction>
</comment>
<comment type="similarity">
    <text evidence="2 6">Belongs to the glycosyl hydrolase 42 family.</text>
</comment>
<dbReference type="InterPro" id="IPR017853">
    <property type="entry name" value="GH"/>
</dbReference>
<sequence>MDWPRGMAGRLCYGGDYNPEQWSESVWREDVALMREAGVTIATVGVFAWALLEPAEGEYDFGWLDRVLDLLHENGISAALATPTASPPPWFTLAHPTGLPVDAGGVRLTHGSRDTYCASSPDYRAAALRIATALGRRYASHPAVAMWHVHNEYGTTCHCDVTAAAFRDWLRRRHGTLDALNAAWTTAFWSQHYTDWAQIMPPRATQYLHNPALALDFKRFTSDELLACFVEQRDALRAIDPSVPVTTNFILGGWVPVSHWDWAAEVDFVAIDHYPASAAPLAAEEETAFAADLARGWAGGRPWLLMETAPNLIYEPGRMTVKEPGRMARLSLQYVARGSRGSMYFQWRAPAGGSELYHSAMVPHAGPDSRVFRECVALGADHAALGDLASAPVSASVAILWDDEAWWASQAPAFPSASLDYQASIRAAHGALWRSGVTCDFARPGADLSAYSLVLVPSLYLISDEAAASLRSYVEAGGTLVVWYFSGIADPSPRVRLGGHPGALRDLLGVRVEEWLPLAPGASVALSDGWSGTLWSERVHLAGATAVSTYVDGVLAGLPAVTRHPVGAGRAYYVSTALADLPAFLGGVCAEAGVAPVLPGLPPGVEAVRRRDPDTLIVINHTTSDCSVPSVGTVAAGAYVVIHSEG</sequence>
<reference evidence="10" key="1">
    <citation type="journal article" date="2019" name="Int. J. Syst. Evol. Microbiol.">
        <title>The Global Catalogue of Microorganisms (GCM) 10K type strain sequencing project: providing services to taxonomists for standard genome sequencing and annotation.</title>
        <authorList>
            <consortium name="The Broad Institute Genomics Platform"/>
            <consortium name="The Broad Institute Genome Sequencing Center for Infectious Disease"/>
            <person name="Wu L."/>
            <person name="Ma J."/>
        </authorList>
    </citation>
    <scope>NUCLEOTIDE SEQUENCE [LARGE SCALE GENOMIC DNA]</scope>
    <source>
        <strain evidence="10">JCM 13250</strain>
    </source>
</reference>
<evidence type="ECO:0000256" key="2">
    <source>
        <dbReference type="ARBA" id="ARBA00005940"/>
    </source>
</evidence>
<feature type="domain" description="Beta-galactosidase trimerisation" evidence="8">
    <location>
        <begin position="395"/>
        <end position="580"/>
    </location>
</feature>
<evidence type="ECO:0000259" key="7">
    <source>
        <dbReference type="Pfam" id="PF02449"/>
    </source>
</evidence>
<evidence type="ECO:0000256" key="3">
    <source>
        <dbReference type="ARBA" id="ARBA00012756"/>
    </source>
</evidence>
<name>A0ABP4YFD9_9ACTN</name>